<protein>
    <submittedName>
        <fullName evidence="6">Prokaryotic molybdopterin-containing oxidoreductase family, iron-sulfur binding subunit</fullName>
    </submittedName>
</protein>
<keyword evidence="4" id="KW-0411">Iron-sulfur</keyword>
<dbReference type="EMBL" id="FTMD01000002">
    <property type="protein sequence ID" value="SIQ10186.1"/>
    <property type="molecule type" value="Genomic_DNA"/>
</dbReference>
<evidence type="ECO:0000256" key="2">
    <source>
        <dbReference type="ARBA" id="ARBA00022723"/>
    </source>
</evidence>
<feature type="domain" description="4Fe-4S ferredoxin-type" evidence="5">
    <location>
        <begin position="81"/>
        <end position="110"/>
    </location>
</feature>
<dbReference type="GO" id="GO:0046872">
    <property type="term" value="F:metal ion binding"/>
    <property type="evidence" value="ECO:0007669"/>
    <property type="project" value="UniProtKB-KW"/>
</dbReference>
<evidence type="ECO:0000256" key="3">
    <source>
        <dbReference type="ARBA" id="ARBA00023004"/>
    </source>
</evidence>
<proteinExistence type="predicted"/>
<evidence type="ECO:0000256" key="4">
    <source>
        <dbReference type="ARBA" id="ARBA00023014"/>
    </source>
</evidence>
<dbReference type="RefSeq" id="WP_076600795.1">
    <property type="nucleotide sequence ID" value="NZ_FTMD01000002.1"/>
</dbReference>
<evidence type="ECO:0000313" key="6">
    <source>
        <dbReference type="EMBL" id="SIQ10186.1"/>
    </source>
</evidence>
<keyword evidence="1" id="KW-0004">4Fe-4S</keyword>
<dbReference type="Pfam" id="PF13247">
    <property type="entry name" value="Fer4_11"/>
    <property type="match status" value="2"/>
</dbReference>
<feature type="domain" description="4Fe-4S ferredoxin-type" evidence="5">
    <location>
        <begin position="49"/>
        <end position="80"/>
    </location>
</feature>
<evidence type="ECO:0000313" key="7">
    <source>
        <dbReference type="Proteomes" id="UP000186819"/>
    </source>
</evidence>
<dbReference type="InterPro" id="IPR050954">
    <property type="entry name" value="ET_IronSulfur_Cluster-Binding"/>
</dbReference>
<name>A0A1N6Q0U9_9RHOO</name>
<dbReference type="InterPro" id="IPR017896">
    <property type="entry name" value="4Fe4S_Fe-S-bd"/>
</dbReference>
<reference evidence="7" key="1">
    <citation type="submission" date="2017-01" db="EMBL/GenBank/DDBJ databases">
        <authorList>
            <person name="Varghese N."/>
            <person name="Submissions S."/>
        </authorList>
    </citation>
    <scope>NUCLEOTIDE SEQUENCE [LARGE SCALE GENOMIC DNA]</scope>
    <source>
        <strain evidence="7">ATCC 51758</strain>
    </source>
</reference>
<organism evidence="6 7">
    <name type="scientific">Aromatoleum tolulyticum</name>
    <dbReference type="NCBI Taxonomy" id="34027"/>
    <lineage>
        <taxon>Bacteria</taxon>
        <taxon>Pseudomonadati</taxon>
        <taxon>Pseudomonadota</taxon>
        <taxon>Betaproteobacteria</taxon>
        <taxon>Rhodocyclales</taxon>
        <taxon>Rhodocyclaceae</taxon>
        <taxon>Aromatoleum</taxon>
    </lineage>
</organism>
<dbReference type="Gene3D" id="3.30.70.20">
    <property type="match status" value="2"/>
</dbReference>
<dbReference type="PROSITE" id="PS51379">
    <property type="entry name" value="4FE4S_FER_2"/>
    <property type="match status" value="3"/>
</dbReference>
<dbReference type="PROSITE" id="PS00198">
    <property type="entry name" value="4FE4S_FER_1"/>
    <property type="match status" value="1"/>
</dbReference>
<dbReference type="STRING" id="34027.SAMN05421829_102289"/>
<sequence length="204" mass="22397">MARLGMVIDLKVCVGCHACTAACKATNGTPPDIYFARVHEREVGVFPNARREFLPVLCNHCEDPPCVPVCPTGASYKREDGIVAVKSDLCIGCRSCATSCPYEHRHYVKPGILETGYFNGELTLYEKAKYNRWDSGTVIKCDFCMDRVDQGLQPACVETCPAEARIFGDLADPESAPSKLLSERESFTLLPDAGTKPSVHYLKA</sequence>
<dbReference type="InterPro" id="IPR017900">
    <property type="entry name" value="4Fe4S_Fe_S_CS"/>
</dbReference>
<keyword evidence="2" id="KW-0479">Metal-binding</keyword>
<evidence type="ECO:0000256" key="1">
    <source>
        <dbReference type="ARBA" id="ARBA00022485"/>
    </source>
</evidence>
<dbReference type="SUPFAM" id="SSF54862">
    <property type="entry name" value="4Fe-4S ferredoxins"/>
    <property type="match status" value="1"/>
</dbReference>
<dbReference type="AlphaFoldDB" id="A0A1N6Q0U9"/>
<dbReference type="PANTHER" id="PTHR43177:SF3">
    <property type="entry name" value="PROTEIN NRFC HOMOLOG"/>
    <property type="match status" value="1"/>
</dbReference>
<dbReference type="CDD" id="cd10551">
    <property type="entry name" value="PsrB"/>
    <property type="match status" value="1"/>
</dbReference>
<feature type="domain" description="4Fe-4S ferredoxin-type" evidence="5">
    <location>
        <begin position="4"/>
        <end position="33"/>
    </location>
</feature>
<keyword evidence="7" id="KW-1185">Reference proteome</keyword>
<keyword evidence="3" id="KW-0408">Iron</keyword>
<gene>
    <name evidence="6" type="ORF">SAMN05421829_102289</name>
</gene>
<dbReference type="Proteomes" id="UP000186819">
    <property type="component" value="Unassembled WGS sequence"/>
</dbReference>
<dbReference type="PANTHER" id="PTHR43177">
    <property type="entry name" value="PROTEIN NRFC"/>
    <property type="match status" value="1"/>
</dbReference>
<accession>A0A1N6Q0U9</accession>
<evidence type="ECO:0000259" key="5">
    <source>
        <dbReference type="PROSITE" id="PS51379"/>
    </source>
</evidence>
<dbReference type="GO" id="GO:0051539">
    <property type="term" value="F:4 iron, 4 sulfur cluster binding"/>
    <property type="evidence" value="ECO:0007669"/>
    <property type="project" value="UniProtKB-KW"/>
</dbReference>